<dbReference type="Proteomes" id="UP000518266">
    <property type="component" value="Unassembled WGS sequence"/>
</dbReference>
<name>A0A7J5YNS7_DISMA</name>
<comment type="caution">
    <text evidence="11">The sequence shown here is derived from an EMBL/GenBank/DDBJ whole genome shotgun (WGS) entry which is preliminary data.</text>
</comment>
<feature type="transmembrane region" description="Helical" evidence="9">
    <location>
        <begin position="214"/>
        <end position="240"/>
    </location>
</feature>
<accession>A0A7J5YNS7</accession>
<dbReference type="PRINTS" id="PR01157">
    <property type="entry name" value="P2YPURNOCPTR"/>
</dbReference>
<dbReference type="PROSITE" id="PS00237">
    <property type="entry name" value="G_PROTEIN_RECEP_F1_1"/>
    <property type="match status" value="1"/>
</dbReference>
<dbReference type="Gene3D" id="1.20.1070.10">
    <property type="entry name" value="Rhodopsin 7-helix transmembrane proteins"/>
    <property type="match status" value="1"/>
</dbReference>
<comment type="similarity">
    <text evidence="8">Belongs to the G-protein coupled receptor 1 family.</text>
</comment>
<organism evidence="11 12">
    <name type="scientific">Dissostichus mawsoni</name>
    <name type="common">Antarctic cod</name>
    <dbReference type="NCBI Taxonomy" id="36200"/>
    <lineage>
        <taxon>Eukaryota</taxon>
        <taxon>Metazoa</taxon>
        <taxon>Chordata</taxon>
        <taxon>Craniata</taxon>
        <taxon>Vertebrata</taxon>
        <taxon>Euteleostomi</taxon>
        <taxon>Actinopterygii</taxon>
        <taxon>Neopterygii</taxon>
        <taxon>Teleostei</taxon>
        <taxon>Neoteleostei</taxon>
        <taxon>Acanthomorphata</taxon>
        <taxon>Eupercaria</taxon>
        <taxon>Perciformes</taxon>
        <taxon>Notothenioidei</taxon>
        <taxon>Nototheniidae</taxon>
        <taxon>Dissostichus</taxon>
    </lineage>
</organism>
<dbReference type="AlphaFoldDB" id="A0A7J5YNS7"/>
<feature type="transmembrane region" description="Helical" evidence="9">
    <location>
        <begin position="17"/>
        <end position="36"/>
    </location>
</feature>
<proteinExistence type="inferred from homology"/>
<evidence type="ECO:0000256" key="8">
    <source>
        <dbReference type="RuleBase" id="RU000688"/>
    </source>
</evidence>
<evidence type="ECO:0000313" key="11">
    <source>
        <dbReference type="EMBL" id="KAF3850783.1"/>
    </source>
</evidence>
<dbReference type="EMBL" id="JAAKFY010000010">
    <property type="protein sequence ID" value="KAF3850783.1"/>
    <property type="molecule type" value="Genomic_DNA"/>
</dbReference>
<keyword evidence="6 8" id="KW-0675">Receptor</keyword>
<dbReference type="PANTHER" id="PTHR46048:SF6">
    <property type="entry name" value="HYDROXYCARBOXYLIC ACID RECEPTOR 2"/>
    <property type="match status" value="1"/>
</dbReference>
<evidence type="ECO:0000256" key="5">
    <source>
        <dbReference type="ARBA" id="ARBA00023136"/>
    </source>
</evidence>
<feature type="transmembrane region" description="Helical" evidence="9">
    <location>
        <begin position="172"/>
        <end position="193"/>
    </location>
</feature>
<reference evidence="11 12" key="1">
    <citation type="submission" date="2020-03" db="EMBL/GenBank/DDBJ databases">
        <title>Dissostichus mawsoni Genome sequencing and assembly.</title>
        <authorList>
            <person name="Park H."/>
        </authorList>
    </citation>
    <scope>NUCLEOTIDE SEQUENCE [LARGE SCALE GENOMIC DNA]</scope>
    <source>
        <strain evidence="11">DM0001</strain>
        <tissue evidence="11">Muscle</tissue>
    </source>
</reference>
<gene>
    <name evidence="11" type="ORF">F7725_012555</name>
</gene>
<keyword evidence="7 8" id="KW-0807">Transducer</keyword>
<feature type="domain" description="G-protein coupled receptors family 1 profile" evidence="10">
    <location>
        <begin position="28"/>
        <end position="283"/>
    </location>
</feature>
<feature type="transmembrane region" description="Helical" evidence="9">
    <location>
        <begin position="48"/>
        <end position="67"/>
    </location>
</feature>
<dbReference type="InterPro" id="IPR017452">
    <property type="entry name" value="GPCR_Rhodpsn_7TM"/>
</dbReference>
<dbReference type="PRINTS" id="PR00237">
    <property type="entry name" value="GPCRRHODOPSN"/>
</dbReference>
<dbReference type="Pfam" id="PF00001">
    <property type="entry name" value="7tm_1"/>
    <property type="match status" value="1"/>
</dbReference>
<dbReference type="SUPFAM" id="SSF81321">
    <property type="entry name" value="Family A G protein-coupled receptor-like"/>
    <property type="match status" value="1"/>
</dbReference>
<dbReference type="PROSITE" id="PS50262">
    <property type="entry name" value="G_PROTEIN_RECEP_F1_2"/>
    <property type="match status" value="1"/>
</dbReference>
<feature type="transmembrane region" description="Helical" evidence="9">
    <location>
        <begin position="79"/>
        <end position="107"/>
    </location>
</feature>
<evidence type="ECO:0000256" key="7">
    <source>
        <dbReference type="ARBA" id="ARBA00023224"/>
    </source>
</evidence>
<keyword evidence="12" id="KW-1185">Reference proteome</keyword>
<evidence type="ECO:0000256" key="2">
    <source>
        <dbReference type="ARBA" id="ARBA00022692"/>
    </source>
</evidence>
<keyword evidence="3 9" id="KW-1133">Transmembrane helix</keyword>
<keyword evidence="5 9" id="KW-0472">Membrane</keyword>
<dbReference type="GO" id="GO:0004930">
    <property type="term" value="F:G protein-coupled receptor activity"/>
    <property type="evidence" value="ECO:0007669"/>
    <property type="project" value="UniProtKB-KW"/>
</dbReference>
<dbReference type="CDD" id="cd15201">
    <property type="entry name" value="7tmA_HCAR1-3"/>
    <property type="match status" value="1"/>
</dbReference>
<evidence type="ECO:0000256" key="9">
    <source>
        <dbReference type="SAM" id="Phobius"/>
    </source>
</evidence>
<dbReference type="OrthoDB" id="10055255at2759"/>
<keyword evidence="2 8" id="KW-0812">Transmembrane</keyword>
<dbReference type="GO" id="GO:0005886">
    <property type="term" value="C:plasma membrane"/>
    <property type="evidence" value="ECO:0007669"/>
    <property type="project" value="TreeGrafter"/>
</dbReference>
<dbReference type="InterPro" id="IPR051893">
    <property type="entry name" value="HCARs"/>
</dbReference>
<dbReference type="PANTHER" id="PTHR46048">
    <property type="entry name" value="HYDROXYCARBOXYLIC ACID RECEPTOR 2"/>
    <property type="match status" value="1"/>
</dbReference>
<evidence type="ECO:0000256" key="4">
    <source>
        <dbReference type="ARBA" id="ARBA00023040"/>
    </source>
</evidence>
<sequence length="339" mass="38783">MRCEFNGTLLTSVLPPLLMTEFVLGVVGNGLALWIFCFHMKPWKSSTVLLFNLAMADFMLIVALPFRASYYFSGIKWTFGIPLCNICLFMLALNRSGSSIFLMAIAVDRYMRVVHPHHSINSLSIPKAMCGALVLWLVTFSMTVNIFSLQHINTTYCESFMIKTEASLNLNWHKFVFIFSFYMPLLVILYCTIQIIRHLRRRQLSQQRKIKKALCFIAVVAVIFIVCFLPSNITQLIIWIKTQQLAGNLSGPEVCQAMDNLTTVFYLSISLTYLNSVLDPVVYYFSSPTFKNICRKALHLSQVDNAEISEKKIERQAPSRSASCDHNIQEALRWMQLKV</sequence>
<evidence type="ECO:0000256" key="6">
    <source>
        <dbReference type="ARBA" id="ARBA00023170"/>
    </source>
</evidence>
<evidence type="ECO:0000256" key="1">
    <source>
        <dbReference type="ARBA" id="ARBA00004141"/>
    </source>
</evidence>
<evidence type="ECO:0000259" key="10">
    <source>
        <dbReference type="PROSITE" id="PS50262"/>
    </source>
</evidence>
<dbReference type="InterPro" id="IPR000276">
    <property type="entry name" value="GPCR_Rhodpsn"/>
</dbReference>
<comment type="subcellular location">
    <subcellularLocation>
        <location evidence="1">Membrane</location>
        <topology evidence="1">Multi-pass membrane protein</topology>
    </subcellularLocation>
</comment>
<keyword evidence="4 8" id="KW-0297">G-protein coupled receptor</keyword>
<feature type="transmembrane region" description="Helical" evidence="9">
    <location>
        <begin position="128"/>
        <end position="152"/>
    </location>
</feature>
<protein>
    <recommendedName>
        <fullName evidence="10">G-protein coupled receptors family 1 profile domain-containing protein</fullName>
    </recommendedName>
</protein>
<evidence type="ECO:0000313" key="12">
    <source>
        <dbReference type="Proteomes" id="UP000518266"/>
    </source>
</evidence>
<evidence type="ECO:0000256" key="3">
    <source>
        <dbReference type="ARBA" id="ARBA00022989"/>
    </source>
</evidence>
<feature type="transmembrane region" description="Helical" evidence="9">
    <location>
        <begin position="264"/>
        <end position="286"/>
    </location>
</feature>